<proteinExistence type="predicted"/>
<organism evidence="2 3">
    <name type="scientific">Sphaerosporella brunnea</name>
    <dbReference type="NCBI Taxonomy" id="1250544"/>
    <lineage>
        <taxon>Eukaryota</taxon>
        <taxon>Fungi</taxon>
        <taxon>Dikarya</taxon>
        <taxon>Ascomycota</taxon>
        <taxon>Pezizomycotina</taxon>
        <taxon>Pezizomycetes</taxon>
        <taxon>Pezizales</taxon>
        <taxon>Pyronemataceae</taxon>
        <taxon>Sphaerosporella</taxon>
    </lineage>
</organism>
<dbReference type="AlphaFoldDB" id="A0A5J5F509"/>
<feature type="chain" id="PRO_5023864597" evidence="1">
    <location>
        <begin position="31"/>
        <end position="105"/>
    </location>
</feature>
<dbReference type="EMBL" id="VXIS01000038">
    <property type="protein sequence ID" value="KAA8911218.1"/>
    <property type="molecule type" value="Genomic_DNA"/>
</dbReference>
<evidence type="ECO:0000256" key="1">
    <source>
        <dbReference type="SAM" id="SignalP"/>
    </source>
</evidence>
<sequence length="105" mass="10700">MDNSVEGFCKTETPLLLLYVLTVAPHPVQGRDPAPQVVQVAQGPVVVQDPAPHGVQVSQGPVAQPVLPLLAAAGPAFAALPDVPVAALLPAIPHAAPPRPLGLIH</sequence>
<dbReference type="Proteomes" id="UP000326924">
    <property type="component" value="Unassembled WGS sequence"/>
</dbReference>
<name>A0A5J5F509_9PEZI</name>
<accession>A0A5J5F509</accession>
<feature type="signal peptide" evidence="1">
    <location>
        <begin position="1"/>
        <end position="30"/>
    </location>
</feature>
<keyword evidence="3" id="KW-1185">Reference proteome</keyword>
<evidence type="ECO:0000313" key="3">
    <source>
        <dbReference type="Proteomes" id="UP000326924"/>
    </source>
</evidence>
<comment type="caution">
    <text evidence="2">The sequence shown here is derived from an EMBL/GenBank/DDBJ whole genome shotgun (WGS) entry which is preliminary data.</text>
</comment>
<keyword evidence="1" id="KW-0732">Signal</keyword>
<protein>
    <submittedName>
        <fullName evidence="2">Uncharacterized protein</fullName>
    </submittedName>
</protein>
<evidence type="ECO:0000313" key="2">
    <source>
        <dbReference type="EMBL" id="KAA8911218.1"/>
    </source>
</evidence>
<reference evidence="2 3" key="1">
    <citation type="submission" date="2019-09" db="EMBL/GenBank/DDBJ databases">
        <title>Draft genome of the ectomycorrhizal ascomycete Sphaerosporella brunnea.</title>
        <authorList>
            <consortium name="DOE Joint Genome Institute"/>
            <person name="Benucci G.M."/>
            <person name="Marozzi G."/>
            <person name="Antonielli L."/>
            <person name="Sanchez S."/>
            <person name="Marco P."/>
            <person name="Wang X."/>
            <person name="Falini L.B."/>
            <person name="Barry K."/>
            <person name="Haridas S."/>
            <person name="Lipzen A."/>
            <person name="Labutti K."/>
            <person name="Grigoriev I.V."/>
            <person name="Murat C."/>
            <person name="Martin F."/>
            <person name="Albertini E."/>
            <person name="Donnini D."/>
            <person name="Bonito G."/>
        </authorList>
    </citation>
    <scope>NUCLEOTIDE SEQUENCE [LARGE SCALE GENOMIC DNA]</scope>
    <source>
        <strain evidence="2 3">Sb_GMNB300</strain>
    </source>
</reference>
<gene>
    <name evidence="2" type="ORF">FN846DRAFT_887945</name>
</gene>
<dbReference type="InParanoid" id="A0A5J5F509"/>